<accession>A0A9W8J799</accession>
<gene>
    <name evidence="7" type="ORF">H1R20_g11356</name>
</gene>
<dbReference type="EMBL" id="JANBPK010001123">
    <property type="protein sequence ID" value="KAJ2925735.1"/>
    <property type="molecule type" value="Genomic_DNA"/>
</dbReference>
<dbReference type="Proteomes" id="UP001140091">
    <property type="component" value="Unassembled WGS sequence"/>
</dbReference>
<feature type="transmembrane region" description="Helical" evidence="5">
    <location>
        <begin position="53"/>
        <end position="74"/>
    </location>
</feature>
<sequence length="352" mass="37729">MGSIGVATATSIPHLLAFRFFQTFGVSSGLSVGAGVIGDIYKLEERGTAMGVFFAAILLGPAIAPLSGGAAAHYASWRAMQLILAVIVSLVLLSVLFFLPETSHPGTRGVDKLSNSDRPRGRTWLKLKIPVLLNPFLPLLMLRSPIVLIAAMVAFLILAVEYVLVIPLAYTIGPKYGLSNEAFVGACFIPHGVGSMIGAPLAGRLSDRIVTQYRAKRGSWYPEDRLRASLFPASTIVPLSVLASGILTTIDEADWNFEKIDMALSPCSAYIVDILHSQSAESTAANSAFRAALLSLWIMAILPMVENWGVLAADGVAALLSWLTFGLLCVAIRYGETLRSWVDLGYSTEETN</sequence>
<protein>
    <recommendedName>
        <fullName evidence="6">Major facilitator superfamily (MFS) profile domain-containing protein</fullName>
    </recommendedName>
</protein>
<feature type="non-terminal residue" evidence="7">
    <location>
        <position position="1"/>
    </location>
</feature>
<evidence type="ECO:0000313" key="8">
    <source>
        <dbReference type="Proteomes" id="UP001140091"/>
    </source>
</evidence>
<dbReference type="Pfam" id="PF07690">
    <property type="entry name" value="MFS_1"/>
    <property type="match status" value="1"/>
</dbReference>
<organism evidence="7 8">
    <name type="scientific">Candolleomyces eurysporus</name>
    <dbReference type="NCBI Taxonomy" id="2828524"/>
    <lineage>
        <taxon>Eukaryota</taxon>
        <taxon>Fungi</taxon>
        <taxon>Dikarya</taxon>
        <taxon>Basidiomycota</taxon>
        <taxon>Agaricomycotina</taxon>
        <taxon>Agaricomycetes</taxon>
        <taxon>Agaricomycetidae</taxon>
        <taxon>Agaricales</taxon>
        <taxon>Agaricineae</taxon>
        <taxon>Psathyrellaceae</taxon>
        <taxon>Candolleomyces</taxon>
    </lineage>
</organism>
<evidence type="ECO:0000313" key="7">
    <source>
        <dbReference type="EMBL" id="KAJ2925735.1"/>
    </source>
</evidence>
<dbReference type="GO" id="GO:0022857">
    <property type="term" value="F:transmembrane transporter activity"/>
    <property type="evidence" value="ECO:0007669"/>
    <property type="project" value="InterPro"/>
</dbReference>
<dbReference type="PROSITE" id="PS50850">
    <property type="entry name" value="MFS"/>
    <property type="match status" value="1"/>
</dbReference>
<reference evidence="7" key="1">
    <citation type="submission" date="2022-06" db="EMBL/GenBank/DDBJ databases">
        <title>Genome Sequence of Candolleomyces eurysporus.</title>
        <authorList>
            <person name="Buettner E."/>
        </authorList>
    </citation>
    <scope>NUCLEOTIDE SEQUENCE</scope>
    <source>
        <strain evidence="7">VTCC 930004</strain>
    </source>
</reference>
<evidence type="ECO:0000256" key="1">
    <source>
        <dbReference type="ARBA" id="ARBA00004141"/>
    </source>
</evidence>
<keyword evidence="3 5" id="KW-1133">Transmembrane helix</keyword>
<dbReference type="SUPFAM" id="SSF103473">
    <property type="entry name" value="MFS general substrate transporter"/>
    <property type="match status" value="1"/>
</dbReference>
<feature type="transmembrane region" description="Helical" evidence="5">
    <location>
        <begin position="226"/>
        <end position="248"/>
    </location>
</feature>
<keyword evidence="2 5" id="KW-0812">Transmembrane</keyword>
<dbReference type="InterPro" id="IPR020846">
    <property type="entry name" value="MFS_dom"/>
</dbReference>
<proteinExistence type="predicted"/>
<evidence type="ECO:0000259" key="6">
    <source>
        <dbReference type="PROSITE" id="PS50850"/>
    </source>
</evidence>
<evidence type="ECO:0000256" key="2">
    <source>
        <dbReference type="ARBA" id="ARBA00022692"/>
    </source>
</evidence>
<dbReference type="InterPro" id="IPR011701">
    <property type="entry name" value="MFS"/>
</dbReference>
<feature type="transmembrane region" description="Helical" evidence="5">
    <location>
        <begin position="311"/>
        <end position="332"/>
    </location>
</feature>
<name>A0A9W8J799_9AGAR</name>
<dbReference type="Gene3D" id="1.20.1720.10">
    <property type="entry name" value="Multidrug resistance protein D"/>
    <property type="match status" value="1"/>
</dbReference>
<dbReference type="PANTHER" id="PTHR23502">
    <property type="entry name" value="MAJOR FACILITATOR SUPERFAMILY"/>
    <property type="match status" value="1"/>
</dbReference>
<evidence type="ECO:0000256" key="5">
    <source>
        <dbReference type="SAM" id="Phobius"/>
    </source>
</evidence>
<comment type="caution">
    <text evidence="7">The sequence shown here is derived from an EMBL/GenBank/DDBJ whole genome shotgun (WGS) entry which is preliminary data.</text>
</comment>
<dbReference type="AlphaFoldDB" id="A0A9W8J799"/>
<feature type="transmembrane region" description="Helical" evidence="5">
    <location>
        <begin position="182"/>
        <end position="205"/>
    </location>
</feature>
<dbReference type="PANTHER" id="PTHR23502:SF64">
    <property type="entry name" value="TRANSPORTER, PUTATIVE (AFU_ORTHOLOGUE AFUA_3G11760)-RELATED"/>
    <property type="match status" value="1"/>
</dbReference>
<dbReference type="InterPro" id="IPR036259">
    <property type="entry name" value="MFS_trans_sf"/>
</dbReference>
<keyword evidence="4 5" id="KW-0472">Membrane</keyword>
<feature type="domain" description="Major facilitator superfamily (MFS) profile" evidence="6">
    <location>
        <begin position="1"/>
        <end position="352"/>
    </location>
</feature>
<dbReference type="OrthoDB" id="3066029at2759"/>
<keyword evidence="8" id="KW-1185">Reference proteome</keyword>
<evidence type="ECO:0000256" key="3">
    <source>
        <dbReference type="ARBA" id="ARBA00022989"/>
    </source>
</evidence>
<dbReference type="GO" id="GO:0005886">
    <property type="term" value="C:plasma membrane"/>
    <property type="evidence" value="ECO:0007669"/>
    <property type="project" value="TreeGrafter"/>
</dbReference>
<feature type="transmembrane region" description="Helical" evidence="5">
    <location>
        <begin position="20"/>
        <end position="41"/>
    </location>
</feature>
<comment type="subcellular location">
    <subcellularLocation>
        <location evidence="1">Membrane</location>
        <topology evidence="1">Multi-pass membrane protein</topology>
    </subcellularLocation>
</comment>
<feature type="transmembrane region" description="Helical" evidence="5">
    <location>
        <begin position="146"/>
        <end position="170"/>
    </location>
</feature>
<evidence type="ECO:0000256" key="4">
    <source>
        <dbReference type="ARBA" id="ARBA00023136"/>
    </source>
</evidence>
<feature type="transmembrane region" description="Helical" evidence="5">
    <location>
        <begin position="80"/>
        <end position="99"/>
    </location>
</feature>